<reference evidence="2 3" key="1">
    <citation type="submission" date="2018-05" db="EMBL/GenBank/DDBJ databases">
        <title>Reference genomes for bee gut microbiota database.</title>
        <authorList>
            <person name="Ellegaard K.M."/>
        </authorList>
    </citation>
    <scope>NUCLEOTIDE SEQUENCE [LARGE SCALE GENOMIC DNA]</scope>
    <source>
        <strain evidence="2 3">ESL0172</strain>
    </source>
</reference>
<accession>A0A2V4DN90</accession>
<organism evidence="2 3">
    <name type="scientific">Gilliamella apis</name>
    <dbReference type="NCBI Taxonomy" id="1970738"/>
    <lineage>
        <taxon>Bacteria</taxon>
        <taxon>Pseudomonadati</taxon>
        <taxon>Pseudomonadota</taxon>
        <taxon>Gammaproteobacteria</taxon>
        <taxon>Orbales</taxon>
        <taxon>Orbaceae</taxon>
        <taxon>Gilliamella</taxon>
    </lineage>
</organism>
<dbReference type="RefSeq" id="WP_110447479.1">
    <property type="nucleotide sequence ID" value="NZ_CP132381.1"/>
</dbReference>
<proteinExistence type="predicted"/>
<dbReference type="SUPFAM" id="SSF51182">
    <property type="entry name" value="RmlC-like cupins"/>
    <property type="match status" value="1"/>
</dbReference>
<dbReference type="InterPro" id="IPR008894">
    <property type="entry name" value="QdtA_cupin_dom"/>
</dbReference>
<evidence type="ECO:0000259" key="1">
    <source>
        <dbReference type="Pfam" id="PF05523"/>
    </source>
</evidence>
<dbReference type="Gene3D" id="2.60.120.10">
    <property type="entry name" value="Jelly Rolls"/>
    <property type="match status" value="1"/>
</dbReference>
<dbReference type="OrthoDB" id="9800846at2"/>
<dbReference type="GO" id="GO:0016853">
    <property type="term" value="F:isomerase activity"/>
    <property type="evidence" value="ECO:0007669"/>
    <property type="project" value="UniProtKB-KW"/>
</dbReference>
<dbReference type="EMBL" id="QGLO01000004">
    <property type="protein sequence ID" value="PXY91520.1"/>
    <property type="molecule type" value="Genomic_DNA"/>
</dbReference>
<evidence type="ECO:0000313" key="2">
    <source>
        <dbReference type="EMBL" id="PXY91520.1"/>
    </source>
</evidence>
<sequence length="140" mass="16239">MIEPRVEFVNFNIIGDERGSLISLENSHNIGFDIKRMYYIYGTQKNISRGFHAHKKLKQLLIAVSGTVDIYCEYQNVKQTFSLNSPSIGLIIEGPVWRIMQNFSEDSVLIVLADGFYDENDYIREYDHFLCETQKGYKNA</sequence>
<dbReference type="Pfam" id="PF05523">
    <property type="entry name" value="FdtA"/>
    <property type="match status" value="1"/>
</dbReference>
<feature type="domain" description="Sugar 3,4-ketoisomerase QdtA cupin" evidence="1">
    <location>
        <begin position="6"/>
        <end position="131"/>
    </location>
</feature>
<name>A0A2V4DN90_9GAMM</name>
<dbReference type="AlphaFoldDB" id="A0A2V4DN90"/>
<dbReference type="InterPro" id="IPR011051">
    <property type="entry name" value="RmlC_Cupin_sf"/>
</dbReference>
<comment type="caution">
    <text evidence="2">The sequence shown here is derived from an EMBL/GenBank/DDBJ whole genome shotgun (WGS) entry which is preliminary data.</text>
</comment>
<evidence type="ECO:0000313" key="3">
    <source>
        <dbReference type="Proteomes" id="UP000247673"/>
    </source>
</evidence>
<dbReference type="Proteomes" id="UP000247673">
    <property type="component" value="Unassembled WGS sequence"/>
</dbReference>
<keyword evidence="2" id="KW-0413">Isomerase</keyword>
<dbReference type="InterPro" id="IPR014710">
    <property type="entry name" value="RmlC-like_jellyroll"/>
</dbReference>
<dbReference type="CDD" id="cd20292">
    <property type="entry name" value="cupin_QdtA-like"/>
    <property type="match status" value="1"/>
</dbReference>
<keyword evidence="3" id="KW-1185">Reference proteome</keyword>
<gene>
    <name evidence="2" type="ORF">DKK78_04135</name>
</gene>
<protein>
    <submittedName>
        <fullName evidence="2">dTDP-6-deoxy-3,4-keto-hexulose isomerase</fullName>
    </submittedName>
</protein>